<feature type="chain" id="PRO_5029768470" description="Cerberus family protein" evidence="1">
    <location>
        <begin position="20"/>
        <end position="177"/>
    </location>
</feature>
<organism evidence="2 3">
    <name type="scientific">Clytia hemisphaerica</name>
    <dbReference type="NCBI Taxonomy" id="252671"/>
    <lineage>
        <taxon>Eukaryota</taxon>
        <taxon>Metazoa</taxon>
        <taxon>Cnidaria</taxon>
        <taxon>Hydrozoa</taxon>
        <taxon>Hydroidolina</taxon>
        <taxon>Leptothecata</taxon>
        <taxon>Obeliida</taxon>
        <taxon>Clytiidae</taxon>
        <taxon>Clytia</taxon>
    </lineage>
</organism>
<protein>
    <recommendedName>
        <fullName evidence="4">Cerberus family protein</fullName>
    </recommendedName>
</protein>
<keyword evidence="1" id="KW-0732">Signal</keyword>
<feature type="signal peptide" evidence="1">
    <location>
        <begin position="1"/>
        <end position="19"/>
    </location>
</feature>
<evidence type="ECO:0000313" key="3">
    <source>
        <dbReference type="Proteomes" id="UP000594262"/>
    </source>
</evidence>
<accession>A0A7M5TWD4</accession>
<name>A0A7M5TWD4_9CNID</name>
<reference evidence="2" key="1">
    <citation type="submission" date="2021-01" db="UniProtKB">
        <authorList>
            <consortium name="EnsemblMetazoa"/>
        </authorList>
    </citation>
    <scope>IDENTIFICATION</scope>
</reference>
<proteinExistence type="predicted"/>
<dbReference type="AlphaFoldDB" id="A0A7M5TWD4"/>
<sequence>MQSTKILLALMSVIAVVGSITIKSDHEDLHIIIEDANGQQQALVNNKQQNKNIYTVNQTTTLDARVKSFRQYLMSKVSRRTKRKLSGDTIDSCTTHTITQKVILNSCERDVVIKACTGSCPASEYFYYHCRPTKQNQVEVKFDCDPTINPIKINVGSATHCACVREQKTVISGFFKK</sequence>
<evidence type="ECO:0000313" key="2">
    <source>
        <dbReference type="EnsemblMetazoa" id="CLYHEMP002771.1"/>
    </source>
</evidence>
<keyword evidence="3" id="KW-1185">Reference proteome</keyword>
<dbReference type="Proteomes" id="UP000594262">
    <property type="component" value="Unplaced"/>
</dbReference>
<evidence type="ECO:0000256" key="1">
    <source>
        <dbReference type="SAM" id="SignalP"/>
    </source>
</evidence>
<evidence type="ECO:0008006" key="4">
    <source>
        <dbReference type="Google" id="ProtNLM"/>
    </source>
</evidence>
<dbReference type="EnsemblMetazoa" id="CLYHEMT002771.1">
    <property type="protein sequence ID" value="CLYHEMP002771.1"/>
    <property type="gene ID" value="CLYHEMG002771"/>
</dbReference>